<protein>
    <submittedName>
        <fullName evidence="4">Toll/interleukin-1 receptor-like protein</fullName>
    </submittedName>
</protein>
<dbReference type="InterPro" id="IPR035897">
    <property type="entry name" value="Toll_tir_struct_dom_sf"/>
</dbReference>
<dbReference type="RefSeq" id="XP_010474303.1">
    <property type="nucleotide sequence ID" value="XM_010476001.1"/>
</dbReference>
<keyword evidence="1" id="KW-0520">NAD</keyword>
<reference evidence="4" key="2">
    <citation type="submission" date="2025-08" db="UniProtKB">
        <authorList>
            <consortium name="RefSeq"/>
        </authorList>
    </citation>
    <scope>IDENTIFICATION</scope>
    <source>
        <tissue evidence="4">Leaf</tissue>
    </source>
</reference>
<reference evidence="3" key="1">
    <citation type="journal article" date="2014" name="Nat. Commun.">
        <title>The emerging biofuel crop Camelina sativa retains a highly undifferentiated hexaploid genome structure.</title>
        <authorList>
            <person name="Kagale S."/>
            <person name="Koh C."/>
            <person name="Nixon J."/>
            <person name="Bollina V."/>
            <person name="Clarke W.E."/>
            <person name="Tuteja R."/>
            <person name="Spillane C."/>
            <person name="Robinson S.J."/>
            <person name="Links M.G."/>
            <person name="Clarke C."/>
            <person name="Higgins E.E."/>
            <person name="Huebert T."/>
            <person name="Sharpe A.G."/>
            <person name="Parkin I.A."/>
        </authorList>
    </citation>
    <scope>NUCLEOTIDE SEQUENCE [LARGE SCALE GENOMIC DNA]</scope>
    <source>
        <strain evidence="3">cv. DH55</strain>
    </source>
</reference>
<dbReference type="Pfam" id="PF01582">
    <property type="entry name" value="TIR"/>
    <property type="match status" value="1"/>
</dbReference>
<evidence type="ECO:0000313" key="4">
    <source>
        <dbReference type="RefSeq" id="XP_010474303.1"/>
    </source>
</evidence>
<dbReference type="InterPro" id="IPR000157">
    <property type="entry name" value="TIR_dom"/>
</dbReference>
<evidence type="ECO:0000313" key="3">
    <source>
        <dbReference type="Proteomes" id="UP000694864"/>
    </source>
</evidence>
<dbReference type="GeneID" id="104753804"/>
<dbReference type="PANTHER" id="PTHR32009:SF152">
    <property type="entry name" value="NEUTRAL_ALKALINE INVERTASE"/>
    <property type="match status" value="1"/>
</dbReference>
<dbReference type="SUPFAM" id="SSF52200">
    <property type="entry name" value="Toll/Interleukin receptor TIR domain"/>
    <property type="match status" value="1"/>
</dbReference>
<dbReference type="Gene3D" id="3.40.50.10140">
    <property type="entry name" value="Toll/interleukin-1 receptor homology (TIR) domain"/>
    <property type="match status" value="1"/>
</dbReference>
<sequence length="125" mass="14636">MASSSPSRLQNYDVFVSFRGKDTRRKFASHLYTALRYRNIITFKYDREIEAGDTISDEICQAIQDSRFVVVIISENYATSKWCLEELRMIMDFHTEDMSRVVPIFYGVDPSDVRHQRGSFDTAFQ</sequence>
<keyword evidence="3" id="KW-1185">Reference proteome</keyword>
<accession>A0ABM0WPQ0</accession>
<proteinExistence type="predicted"/>
<evidence type="ECO:0000256" key="1">
    <source>
        <dbReference type="ARBA" id="ARBA00023027"/>
    </source>
</evidence>
<gene>
    <name evidence="4" type="primary">LOC104753804</name>
</gene>
<evidence type="ECO:0000259" key="2">
    <source>
        <dbReference type="PROSITE" id="PS50104"/>
    </source>
</evidence>
<feature type="domain" description="TIR" evidence="2">
    <location>
        <begin position="10"/>
        <end position="125"/>
    </location>
</feature>
<dbReference type="Proteomes" id="UP000694864">
    <property type="component" value="Chromosome 16"/>
</dbReference>
<dbReference type="SMART" id="SM00255">
    <property type="entry name" value="TIR"/>
    <property type="match status" value="1"/>
</dbReference>
<dbReference type="PANTHER" id="PTHR32009">
    <property type="entry name" value="TMV RESISTANCE PROTEIN N-LIKE"/>
    <property type="match status" value="1"/>
</dbReference>
<dbReference type="PROSITE" id="PS50104">
    <property type="entry name" value="TIR"/>
    <property type="match status" value="1"/>
</dbReference>
<name>A0ABM0WPQ0_CAMSA</name>
<organism evidence="3 4">
    <name type="scientific">Camelina sativa</name>
    <name type="common">False flax</name>
    <name type="synonym">Myagrum sativum</name>
    <dbReference type="NCBI Taxonomy" id="90675"/>
    <lineage>
        <taxon>Eukaryota</taxon>
        <taxon>Viridiplantae</taxon>
        <taxon>Streptophyta</taxon>
        <taxon>Embryophyta</taxon>
        <taxon>Tracheophyta</taxon>
        <taxon>Spermatophyta</taxon>
        <taxon>Magnoliopsida</taxon>
        <taxon>eudicotyledons</taxon>
        <taxon>Gunneridae</taxon>
        <taxon>Pentapetalae</taxon>
        <taxon>rosids</taxon>
        <taxon>malvids</taxon>
        <taxon>Brassicales</taxon>
        <taxon>Brassicaceae</taxon>
        <taxon>Camelineae</taxon>
        <taxon>Camelina</taxon>
    </lineage>
</organism>